<evidence type="ECO:0000313" key="3">
    <source>
        <dbReference type="Proteomes" id="UP000177954"/>
    </source>
</evidence>
<evidence type="ECO:0000313" key="2">
    <source>
        <dbReference type="EMBL" id="OGZ56130.1"/>
    </source>
</evidence>
<feature type="transmembrane region" description="Helical" evidence="1">
    <location>
        <begin position="81"/>
        <end position="103"/>
    </location>
</feature>
<feature type="transmembrane region" description="Helical" evidence="1">
    <location>
        <begin position="254"/>
        <end position="283"/>
    </location>
</feature>
<accession>A0A1G2H1E6</accession>
<feature type="transmembrane region" description="Helical" evidence="1">
    <location>
        <begin position="40"/>
        <end position="61"/>
    </location>
</feature>
<keyword evidence="1" id="KW-0472">Membrane</keyword>
<keyword evidence="1" id="KW-1133">Transmembrane helix</keyword>
<feature type="transmembrane region" description="Helical" evidence="1">
    <location>
        <begin position="6"/>
        <end position="28"/>
    </location>
</feature>
<gene>
    <name evidence="2" type="ORF">A3J04_02615</name>
</gene>
<feature type="transmembrane region" description="Helical" evidence="1">
    <location>
        <begin position="124"/>
        <end position="142"/>
    </location>
</feature>
<comment type="caution">
    <text evidence="2">The sequence shown here is derived from an EMBL/GenBank/DDBJ whole genome shotgun (WGS) entry which is preliminary data.</text>
</comment>
<organism evidence="2 3">
    <name type="scientific">Candidatus Ryanbacteria bacterium RIFCSPLOWO2_02_FULL_47_14</name>
    <dbReference type="NCBI Taxonomy" id="1802129"/>
    <lineage>
        <taxon>Bacteria</taxon>
        <taxon>Candidatus Ryaniibacteriota</taxon>
    </lineage>
</organism>
<dbReference type="STRING" id="1802129.A3J04_02615"/>
<name>A0A1G2H1E6_9BACT</name>
<keyword evidence="1" id="KW-0812">Transmembrane</keyword>
<dbReference type="AlphaFoldDB" id="A0A1G2H1E6"/>
<reference evidence="2 3" key="1">
    <citation type="journal article" date="2016" name="Nat. Commun.">
        <title>Thousands of microbial genomes shed light on interconnected biogeochemical processes in an aquifer system.</title>
        <authorList>
            <person name="Anantharaman K."/>
            <person name="Brown C.T."/>
            <person name="Hug L.A."/>
            <person name="Sharon I."/>
            <person name="Castelle C.J."/>
            <person name="Probst A.J."/>
            <person name="Thomas B.C."/>
            <person name="Singh A."/>
            <person name="Wilkins M.J."/>
            <person name="Karaoz U."/>
            <person name="Brodie E.L."/>
            <person name="Williams K.H."/>
            <person name="Hubbard S.S."/>
            <person name="Banfield J.F."/>
        </authorList>
    </citation>
    <scope>NUCLEOTIDE SEQUENCE [LARGE SCALE GENOMIC DNA]</scope>
</reference>
<evidence type="ECO:0000256" key="1">
    <source>
        <dbReference type="SAM" id="Phobius"/>
    </source>
</evidence>
<protein>
    <submittedName>
        <fullName evidence="2">Uncharacterized protein</fullName>
    </submittedName>
</protein>
<sequence>MGQRAKQFIILFLLVFFSFIFWLSLATLLPNLSWDLTPQLISVFVSAFVFTVLWAVVLALFERLSSVVGAWAVVSYGGVAWFQSHVFIIAASLLFFFGIIGFLRARSEMRNTLHGGLWRPLRKGVPIVITFFIVVVASAAYLKAPSSTLTLEEIIPKKFFETALFYTEPVIQSVDPDFARDKTLEEYLKNKILRKAPNASEVEIGLLVRETIRERQEVFGSSLSADQVLSDVLYRGSINFLNRTVVVVNDYLPIAFAVALFVSLRVLAFPFCWLSILIAIAVLKIFRRFGIVGLREIPANVVLYTFTNKI</sequence>
<proteinExistence type="predicted"/>
<dbReference type="EMBL" id="MHNZ01000027">
    <property type="protein sequence ID" value="OGZ56130.1"/>
    <property type="molecule type" value="Genomic_DNA"/>
</dbReference>
<dbReference type="Proteomes" id="UP000177954">
    <property type="component" value="Unassembled WGS sequence"/>
</dbReference>